<evidence type="ECO:0000313" key="2">
    <source>
        <dbReference type="EMBL" id="GMG32965.1"/>
    </source>
</evidence>
<dbReference type="AlphaFoldDB" id="A0AAN4YR16"/>
<dbReference type="Proteomes" id="UP001165205">
    <property type="component" value="Unassembled WGS sequence"/>
</dbReference>
<keyword evidence="1" id="KW-0472">Membrane</keyword>
<dbReference type="SUPFAM" id="SSF103473">
    <property type="entry name" value="MFS general substrate transporter"/>
    <property type="match status" value="1"/>
</dbReference>
<organism evidence="2 3">
    <name type="scientific">Aspergillus oryzae</name>
    <name type="common">Yellow koji mold</name>
    <dbReference type="NCBI Taxonomy" id="5062"/>
    <lineage>
        <taxon>Eukaryota</taxon>
        <taxon>Fungi</taxon>
        <taxon>Dikarya</taxon>
        <taxon>Ascomycota</taxon>
        <taxon>Pezizomycotina</taxon>
        <taxon>Eurotiomycetes</taxon>
        <taxon>Eurotiomycetidae</taxon>
        <taxon>Eurotiales</taxon>
        <taxon>Aspergillaceae</taxon>
        <taxon>Aspergillus</taxon>
        <taxon>Aspergillus subgen. Circumdati</taxon>
    </lineage>
</organism>
<sequence>MIEQKTALTWTQPQIANETEGLLSSASETGNGVYQGTREECSEISVNPRHSVCWPEVSGELDASGRTSSMPPIVRLMCSSSVLLFCGATVVDAILWSSFDTMVSLMTEVSLVVERYEKESPGIFGGQGGMGQAYGLFNVAWSGGQVLGPLIAGLLSDRGGWVTMVSVFGTMSGVTALVIGFSDKKVLRCFRKQT</sequence>
<dbReference type="EMBL" id="BSYA01000109">
    <property type="protein sequence ID" value="GMG32965.1"/>
    <property type="molecule type" value="Genomic_DNA"/>
</dbReference>
<dbReference type="InterPro" id="IPR036259">
    <property type="entry name" value="MFS_trans_sf"/>
</dbReference>
<gene>
    <name evidence="2" type="ORF">Aory04_000857700</name>
</gene>
<keyword evidence="1" id="KW-0812">Transmembrane</keyword>
<name>A0AAN4YR16_ASPOZ</name>
<evidence type="ECO:0000256" key="1">
    <source>
        <dbReference type="SAM" id="Phobius"/>
    </source>
</evidence>
<protein>
    <submittedName>
        <fullName evidence="2">Unnamed protein product</fullName>
    </submittedName>
</protein>
<accession>A0AAN4YR16</accession>
<comment type="caution">
    <text evidence="2">The sequence shown here is derived from an EMBL/GenBank/DDBJ whole genome shotgun (WGS) entry which is preliminary data.</text>
</comment>
<proteinExistence type="predicted"/>
<keyword evidence="1" id="KW-1133">Transmembrane helix</keyword>
<reference evidence="2" key="1">
    <citation type="submission" date="2023-04" db="EMBL/GenBank/DDBJ databases">
        <title>Aspergillus oryzae NBRC 4228.</title>
        <authorList>
            <person name="Ichikawa N."/>
            <person name="Sato H."/>
            <person name="Tonouchi N."/>
        </authorList>
    </citation>
    <scope>NUCLEOTIDE SEQUENCE</scope>
    <source>
        <strain evidence="2">NBRC 4228</strain>
    </source>
</reference>
<evidence type="ECO:0000313" key="3">
    <source>
        <dbReference type="Proteomes" id="UP001165205"/>
    </source>
</evidence>
<dbReference type="Gene3D" id="1.20.1250.20">
    <property type="entry name" value="MFS general substrate transporter like domains"/>
    <property type="match status" value="1"/>
</dbReference>
<feature type="transmembrane region" description="Helical" evidence="1">
    <location>
        <begin position="161"/>
        <end position="182"/>
    </location>
</feature>
<feature type="transmembrane region" description="Helical" evidence="1">
    <location>
        <begin position="73"/>
        <end position="96"/>
    </location>
</feature>